<keyword evidence="7" id="KW-1185">Reference proteome</keyword>
<dbReference type="Proteomes" id="UP000198925">
    <property type="component" value="Unassembled WGS sequence"/>
</dbReference>
<accession>A0A1G6LGS0</accession>
<dbReference type="GO" id="GO:0046306">
    <property type="term" value="P:alkanesulfonate catabolic process"/>
    <property type="evidence" value="ECO:0007669"/>
    <property type="project" value="TreeGrafter"/>
</dbReference>
<keyword evidence="3" id="KW-0560">Oxidoreductase</keyword>
<evidence type="ECO:0000313" key="7">
    <source>
        <dbReference type="Proteomes" id="UP000198925"/>
    </source>
</evidence>
<dbReference type="InterPro" id="IPR019921">
    <property type="entry name" value="Lucif-like_OxRdtase_Rv2161c"/>
</dbReference>
<keyword evidence="2" id="KW-0288">FMN</keyword>
<dbReference type="InterPro" id="IPR036661">
    <property type="entry name" value="Luciferase-like_sf"/>
</dbReference>
<dbReference type="Gene3D" id="3.20.20.30">
    <property type="entry name" value="Luciferase-like domain"/>
    <property type="match status" value="1"/>
</dbReference>
<organism evidence="6 7">
    <name type="scientific">Belnapia rosea</name>
    <dbReference type="NCBI Taxonomy" id="938405"/>
    <lineage>
        <taxon>Bacteria</taxon>
        <taxon>Pseudomonadati</taxon>
        <taxon>Pseudomonadota</taxon>
        <taxon>Alphaproteobacteria</taxon>
        <taxon>Acetobacterales</taxon>
        <taxon>Roseomonadaceae</taxon>
        <taxon>Belnapia</taxon>
    </lineage>
</organism>
<dbReference type="PANTHER" id="PTHR42847:SF4">
    <property type="entry name" value="ALKANESULFONATE MONOOXYGENASE-RELATED"/>
    <property type="match status" value="1"/>
</dbReference>
<protein>
    <submittedName>
        <fullName evidence="6">Probable F420-dependent oxidoreductase, Rv2161c family</fullName>
    </submittedName>
</protein>
<dbReference type="NCBIfam" id="TIGR03619">
    <property type="entry name" value="F420_Rv2161c"/>
    <property type="match status" value="1"/>
</dbReference>
<dbReference type="AlphaFoldDB" id="A0A1G6LGS0"/>
<evidence type="ECO:0000313" key="6">
    <source>
        <dbReference type="EMBL" id="SDC42450.1"/>
    </source>
</evidence>
<proteinExistence type="predicted"/>
<dbReference type="InterPro" id="IPR011251">
    <property type="entry name" value="Luciferase-like_dom"/>
</dbReference>
<dbReference type="Pfam" id="PF00296">
    <property type="entry name" value="Bac_luciferase"/>
    <property type="match status" value="1"/>
</dbReference>
<sequence>MRTGVFYFPTDYGIETGELARALEERGFDSLFLCEHTHIPVSRRSPFPGGGELPRRYKHTHDPFVALSFAAATTKTLLLGTGVCLIPQRDPIITAKSVASLDRLSGGRFVFGVGGGWNVEEMENHGARYPTRFKLMEERIRAMQALWTEEEASFHGEFVDFDPVWCYPKPVQRPHPPVLLGGETDYTLKRVVSFCQGWFPRAGAGFDPAEARARLHAMAERMGRDPATLSMTVFRAPPEARALEAYHAAGIERVLLEVPDLDRDGILRRLDELAPLAA</sequence>
<name>A0A1G6LGS0_9PROT</name>
<evidence type="ECO:0000259" key="5">
    <source>
        <dbReference type="Pfam" id="PF00296"/>
    </source>
</evidence>
<dbReference type="RefSeq" id="WP_090660785.1">
    <property type="nucleotide sequence ID" value="NZ_FMZX01000001.1"/>
</dbReference>
<keyword evidence="1" id="KW-0285">Flavoprotein</keyword>
<evidence type="ECO:0000256" key="3">
    <source>
        <dbReference type="ARBA" id="ARBA00023002"/>
    </source>
</evidence>
<dbReference type="PANTHER" id="PTHR42847">
    <property type="entry name" value="ALKANESULFONATE MONOOXYGENASE"/>
    <property type="match status" value="1"/>
</dbReference>
<dbReference type="InterPro" id="IPR050172">
    <property type="entry name" value="SsuD_RutA_monooxygenase"/>
</dbReference>
<reference evidence="6 7" key="1">
    <citation type="submission" date="2016-10" db="EMBL/GenBank/DDBJ databases">
        <authorList>
            <person name="de Groot N.N."/>
        </authorList>
    </citation>
    <scope>NUCLEOTIDE SEQUENCE [LARGE SCALE GENOMIC DNA]</scope>
    <source>
        <strain evidence="6 7">CPCC 100156</strain>
    </source>
</reference>
<evidence type="ECO:0000256" key="4">
    <source>
        <dbReference type="ARBA" id="ARBA00023033"/>
    </source>
</evidence>
<dbReference type="STRING" id="938405.SAMN02927895_01809"/>
<gene>
    <name evidence="6" type="ORF">SAMN04487779_1001891</name>
</gene>
<keyword evidence="4" id="KW-0503">Monooxygenase</keyword>
<dbReference type="GO" id="GO:0008726">
    <property type="term" value="F:alkanesulfonate monooxygenase activity"/>
    <property type="evidence" value="ECO:0007669"/>
    <property type="project" value="TreeGrafter"/>
</dbReference>
<dbReference type="SUPFAM" id="SSF51679">
    <property type="entry name" value="Bacterial luciferase-like"/>
    <property type="match status" value="1"/>
</dbReference>
<feature type="domain" description="Luciferase-like" evidence="5">
    <location>
        <begin position="15"/>
        <end position="246"/>
    </location>
</feature>
<evidence type="ECO:0000256" key="1">
    <source>
        <dbReference type="ARBA" id="ARBA00022630"/>
    </source>
</evidence>
<dbReference type="EMBL" id="FMZX01000001">
    <property type="protein sequence ID" value="SDC42450.1"/>
    <property type="molecule type" value="Genomic_DNA"/>
</dbReference>
<evidence type="ECO:0000256" key="2">
    <source>
        <dbReference type="ARBA" id="ARBA00022643"/>
    </source>
</evidence>